<accession>A0A2J6PNL5</accession>
<dbReference type="PROSITE" id="PS00655">
    <property type="entry name" value="GLYCOSYL_HYDROL_F6_1"/>
    <property type="match status" value="1"/>
</dbReference>
<dbReference type="SUPFAM" id="SSF57180">
    <property type="entry name" value="Cellulose-binding domain"/>
    <property type="match status" value="1"/>
</dbReference>
<evidence type="ECO:0000256" key="2">
    <source>
        <dbReference type="ARBA" id="ARBA00022801"/>
    </source>
</evidence>
<feature type="active site" evidence="10">
    <location>
        <position position="196"/>
    </location>
</feature>
<feature type="active site" description="Proton donor" evidence="8 11">
    <location>
        <position position="242"/>
    </location>
</feature>
<dbReference type="PROSITE" id="PS00562">
    <property type="entry name" value="CBM1_1"/>
    <property type="match status" value="1"/>
</dbReference>
<evidence type="ECO:0000256" key="1">
    <source>
        <dbReference type="ARBA" id="ARBA00022729"/>
    </source>
</evidence>
<feature type="binding site" evidence="9">
    <location>
        <position position="156"/>
    </location>
    <ligand>
        <name>substrate</name>
    </ligand>
</feature>
<feature type="binding site" evidence="9">
    <location>
        <position position="290"/>
    </location>
    <ligand>
        <name>substrate</name>
    </ligand>
</feature>
<evidence type="ECO:0000313" key="15">
    <source>
        <dbReference type="EMBL" id="PMD15615.1"/>
    </source>
</evidence>
<evidence type="ECO:0000256" key="3">
    <source>
        <dbReference type="ARBA" id="ARBA00023001"/>
    </source>
</evidence>
<dbReference type="PROSITE" id="PS00656">
    <property type="entry name" value="GLYCOSYL_HYDROL_F6_2"/>
    <property type="match status" value="1"/>
</dbReference>
<dbReference type="PANTHER" id="PTHR34876:SF4">
    <property type="entry name" value="1,4-BETA-D-GLUCAN CELLOBIOHYDROLASE C-RELATED"/>
    <property type="match status" value="1"/>
</dbReference>
<feature type="domain" description="CBM1" evidence="14">
    <location>
        <begin position="18"/>
        <end position="54"/>
    </location>
</feature>
<dbReference type="SUPFAM" id="SSF51989">
    <property type="entry name" value="Glycosyl hydrolases family 6, cellulases"/>
    <property type="match status" value="1"/>
</dbReference>
<keyword evidence="2 12" id="KW-0378">Hydrolase</keyword>
<dbReference type="GO" id="GO:0030248">
    <property type="term" value="F:cellulose binding"/>
    <property type="evidence" value="ECO:0007669"/>
    <property type="project" value="InterPro"/>
</dbReference>
<dbReference type="InterPro" id="IPR036434">
    <property type="entry name" value="Beta_cellobiohydrolase_sf"/>
</dbReference>
<feature type="active site" description="Proton acceptor" evidence="8">
    <location>
        <position position="421"/>
    </location>
</feature>
<keyword evidence="7 12" id="KW-0624">Polysaccharide degradation</keyword>
<name>A0A2J6PNL5_9HELO</name>
<feature type="chain" id="PRO_5014208156" description="Glucanase" evidence="12">
    <location>
        <begin position="19"/>
        <end position="466"/>
    </location>
</feature>
<proteinExistence type="inferred from homology"/>
<dbReference type="Pfam" id="PF00734">
    <property type="entry name" value="CBM_1"/>
    <property type="match status" value="1"/>
</dbReference>
<dbReference type="GO" id="GO:0030245">
    <property type="term" value="P:cellulose catabolic process"/>
    <property type="evidence" value="ECO:0007669"/>
    <property type="project" value="UniProtKB-KW"/>
</dbReference>
<dbReference type="Gene3D" id="3.20.20.40">
    <property type="entry name" value="1, 4-beta cellobiohydrolase"/>
    <property type="match status" value="1"/>
</dbReference>
<dbReference type="Pfam" id="PF01341">
    <property type="entry name" value="Glyco_hydro_6"/>
    <property type="match status" value="1"/>
</dbReference>
<keyword evidence="4" id="KW-1015">Disulfide bond</keyword>
<evidence type="ECO:0000256" key="9">
    <source>
        <dbReference type="PIRSR" id="PIRSR001100-2"/>
    </source>
</evidence>
<feature type="binding site" evidence="9">
    <location>
        <position position="154"/>
    </location>
    <ligand>
        <name>substrate</name>
    </ligand>
</feature>
<keyword evidence="5 12" id="KW-0119">Carbohydrate metabolism</keyword>
<feature type="signal peptide" evidence="12">
    <location>
        <begin position="1"/>
        <end position="18"/>
    </location>
</feature>
<feature type="binding site" evidence="9">
    <location>
        <position position="387"/>
    </location>
    <ligand>
        <name>substrate</name>
    </ligand>
</feature>
<dbReference type="GO" id="GO:0005576">
    <property type="term" value="C:extracellular region"/>
    <property type="evidence" value="ECO:0007669"/>
    <property type="project" value="InterPro"/>
</dbReference>
<dbReference type="InterPro" id="IPR000254">
    <property type="entry name" value="CBD"/>
</dbReference>
<feature type="binding site" evidence="9">
    <location>
        <position position="326"/>
    </location>
    <ligand>
        <name>substrate</name>
    </ligand>
</feature>
<dbReference type="GO" id="GO:0004553">
    <property type="term" value="F:hydrolase activity, hydrolyzing O-glycosyl compounds"/>
    <property type="evidence" value="ECO:0007669"/>
    <property type="project" value="InterPro"/>
</dbReference>
<feature type="binding site" evidence="9">
    <location>
        <position position="287"/>
    </location>
    <ligand>
        <name>substrate</name>
    </ligand>
</feature>
<dbReference type="InterPro" id="IPR016288">
    <property type="entry name" value="Beta_cellobiohydrolase"/>
</dbReference>
<keyword evidence="16" id="KW-1185">Reference proteome</keyword>
<evidence type="ECO:0000256" key="6">
    <source>
        <dbReference type="ARBA" id="ARBA00023295"/>
    </source>
</evidence>
<evidence type="ECO:0000259" key="14">
    <source>
        <dbReference type="PROSITE" id="PS51164"/>
    </source>
</evidence>
<dbReference type="EC" id="3.2.1.-" evidence="12"/>
<dbReference type="PROSITE" id="PS51164">
    <property type="entry name" value="CBM1_2"/>
    <property type="match status" value="1"/>
</dbReference>
<evidence type="ECO:0000256" key="12">
    <source>
        <dbReference type="RuleBase" id="RU361186"/>
    </source>
</evidence>
<reference evidence="15 16" key="1">
    <citation type="submission" date="2016-05" db="EMBL/GenBank/DDBJ databases">
        <title>A degradative enzymes factory behind the ericoid mycorrhizal symbiosis.</title>
        <authorList>
            <consortium name="DOE Joint Genome Institute"/>
            <person name="Martino E."/>
            <person name="Morin E."/>
            <person name="Grelet G."/>
            <person name="Kuo A."/>
            <person name="Kohler A."/>
            <person name="Daghino S."/>
            <person name="Barry K."/>
            <person name="Choi C."/>
            <person name="Cichocki N."/>
            <person name="Clum A."/>
            <person name="Copeland A."/>
            <person name="Hainaut M."/>
            <person name="Haridas S."/>
            <person name="Labutti K."/>
            <person name="Lindquist E."/>
            <person name="Lipzen A."/>
            <person name="Khouja H.-R."/>
            <person name="Murat C."/>
            <person name="Ohm R."/>
            <person name="Olson A."/>
            <person name="Spatafora J."/>
            <person name="Veneault-Fourrey C."/>
            <person name="Henrissat B."/>
            <person name="Grigoriev I."/>
            <person name="Martin F."/>
            <person name="Perotto S."/>
        </authorList>
    </citation>
    <scope>NUCLEOTIDE SEQUENCE [LARGE SCALE GENOMIC DNA]</scope>
    <source>
        <strain evidence="15 16">UAMH 7357</strain>
    </source>
</reference>
<organism evidence="15 16">
    <name type="scientific">Hyaloscypha hepaticicola</name>
    <dbReference type="NCBI Taxonomy" id="2082293"/>
    <lineage>
        <taxon>Eukaryota</taxon>
        <taxon>Fungi</taxon>
        <taxon>Dikarya</taxon>
        <taxon>Ascomycota</taxon>
        <taxon>Pezizomycotina</taxon>
        <taxon>Leotiomycetes</taxon>
        <taxon>Helotiales</taxon>
        <taxon>Hyaloscyphaceae</taxon>
        <taxon>Hyaloscypha</taxon>
    </lineage>
</organism>
<dbReference type="EMBL" id="KZ613512">
    <property type="protein sequence ID" value="PMD15615.1"/>
    <property type="molecule type" value="Genomic_DNA"/>
</dbReference>
<dbReference type="Proteomes" id="UP000235672">
    <property type="component" value="Unassembled WGS sequence"/>
</dbReference>
<keyword evidence="3 12" id="KW-0136">Cellulose degradation</keyword>
<feature type="binding site" evidence="9">
    <location>
        <position position="419"/>
    </location>
    <ligand>
        <name>substrate</name>
    </ligand>
</feature>
<evidence type="ECO:0000256" key="11">
    <source>
        <dbReference type="PROSITE-ProRule" id="PRU10057"/>
    </source>
</evidence>
<comment type="similarity">
    <text evidence="12">Belongs to the glycosyl hydrolase family 6.</text>
</comment>
<keyword evidence="6 12" id="KW-0326">Glycosidase</keyword>
<evidence type="ECO:0000256" key="13">
    <source>
        <dbReference type="SAM" id="MobiDB-lite"/>
    </source>
</evidence>
<evidence type="ECO:0000256" key="8">
    <source>
        <dbReference type="PIRSR" id="PIRSR001100-1"/>
    </source>
</evidence>
<evidence type="ECO:0000256" key="4">
    <source>
        <dbReference type="ARBA" id="ARBA00023157"/>
    </source>
</evidence>
<dbReference type="InterPro" id="IPR035971">
    <property type="entry name" value="CBD_sf"/>
</dbReference>
<feature type="binding site" evidence="9">
    <location>
        <position position="415"/>
    </location>
    <ligand>
        <name>substrate</name>
    </ligand>
</feature>
<evidence type="ECO:0000256" key="10">
    <source>
        <dbReference type="PROSITE-ProRule" id="PRU10056"/>
    </source>
</evidence>
<protein>
    <recommendedName>
        <fullName evidence="12">Glucanase</fullName>
        <ecNumber evidence="12">3.2.1.-</ecNumber>
    </recommendedName>
</protein>
<dbReference type="STRING" id="1745343.A0A2J6PNL5"/>
<keyword evidence="1 12" id="KW-0732">Signal</keyword>
<gene>
    <name evidence="15" type="ORF">NA56DRAFT_650072</name>
</gene>
<dbReference type="OrthoDB" id="64893at2759"/>
<dbReference type="PANTHER" id="PTHR34876">
    <property type="match status" value="1"/>
</dbReference>
<dbReference type="InterPro" id="IPR001524">
    <property type="entry name" value="Glyco_hydro_6_CS"/>
</dbReference>
<evidence type="ECO:0000256" key="5">
    <source>
        <dbReference type="ARBA" id="ARBA00023277"/>
    </source>
</evidence>
<dbReference type="PRINTS" id="PR00733">
    <property type="entry name" value="GLHYDRLASE6"/>
</dbReference>
<feature type="region of interest" description="Disordered" evidence="13">
    <location>
        <begin position="64"/>
        <end position="107"/>
    </location>
</feature>
<evidence type="ECO:0000313" key="16">
    <source>
        <dbReference type="Proteomes" id="UP000235672"/>
    </source>
</evidence>
<dbReference type="AlphaFoldDB" id="A0A2J6PNL5"/>
<dbReference type="PIRSF" id="PIRSF001100">
    <property type="entry name" value="Beta_cellobiohydrolase"/>
    <property type="match status" value="1"/>
</dbReference>
<dbReference type="FunFam" id="3.20.20.40:FF:000001">
    <property type="entry name" value="Glucanase"/>
    <property type="match status" value="1"/>
</dbReference>
<sequence length="466" mass="48771">MSCFLAPALLLLLPIVQAQQTLYGQCGGIGWTGQTVCAAGASCSTQNAYYAQCTPASLVSSTKTTLTTSTTSKKPTTTGIPSTSSKPSSASVTVTSTSKPATTTASSSGNPYVGYQLYPNAEYSSEVYASAIPSLTGTLKTAASAAADVPSFLWLDTASKVPLMGTYLQSIQALNAAGANPPYAGQFVVYDLPDRDCAAAASNGEYSIADNGVANYFAYIDSIRKQLVTYSSVHTILVIEPDSLANLVTNLNVAKCANAESAYLECVNYAITQLNLPNVAMYIDAGHAGWLGWSANIGPAATLFANVYKNASAPASLRGLATNVANYNAWTISPCPSYTSGDANCDEQLYVNALAPLLADQGWSAHFITDTGRNGVQPTAQNAWGDWCNVIGTGFGVRPTTSTGDLLEDAFVWVKPGGESDGSSNSSAPRYDYHCGLSDALQPAPQAGTWFEAYFVQLLTNANPKF</sequence>
<evidence type="ECO:0000256" key="7">
    <source>
        <dbReference type="ARBA" id="ARBA00023326"/>
    </source>
</evidence>
<dbReference type="SMART" id="SM00236">
    <property type="entry name" value="fCBD"/>
    <property type="match status" value="1"/>
</dbReference>